<gene>
    <name evidence="1" type="ORF">HanXRQr2_Chr15g0715391</name>
</gene>
<evidence type="ECO:0000313" key="1">
    <source>
        <dbReference type="EMBL" id="KAF5766438.1"/>
    </source>
</evidence>
<organism evidence="1 2">
    <name type="scientific">Helianthus annuus</name>
    <name type="common">Common sunflower</name>
    <dbReference type="NCBI Taxonomy" id="4232"/>
    <lineage>
        <taxon>Eukaryota</taxon>
        <taxon>Viridiplantae</taxon>
        <taxon>Streptophyta</taxon>
        <taxon>Embryophyta</taxon>
        <taxon>Tracheophyta</taxon>
        <taxon>Spermatophyta</taxon>
        <taxon>Magnoliopsida</taxon>
        <taxon>eudicotyledons</taxon>
        <taxon>Gunneridae</taxon>
        <taxon>Pentapetalae</taxon>
        <taxon>asterids</taxon>
        <taxon>campanulids</taxon>
        <taxon>Asterales</taxon>
        <taxon>Asteraceae</taxon>
        <taxon>Asteroideae</taxon>
        <taxon>Heliantheae alliance</taxon>
        <taxon>Heliantheae</taxon>
        <taxon>Helianthus</taxon>
    </lineage>
</organism>
<protein>
    <submittedName>
        <fullName evidence="1">Uncharacterized protein</fullName>
    </submittedName>
</protein>
<dbReference type="EMBL" id="MNCJ02000330">
    <property type="protein sequence ID" value="KAF5766438.1"/>
    <property type="molecule type" value="Genomic_DNA"/>
</dbReference>
<comment type="caution">
    <text evidence="1">The sequence shown here is derived from an EMBL/GenBank/DDBJ whole genome shotgun (WGS) entry which is preliminary data.</text>
</comment>
<evidence type="ECO:0000313" key="2">
    <source>
        <dbReference type="Proteomes" id="UP000215914"/>
    </source>
</evidence>
<keyword evidence="2" id="KW-1185">Reference proteome</keyword>
<dbReference type="Proteomes" id="UP000215914">
    <property type="component" value="Unassembled WGS sequence"/>
</dbReference>
<reference evidence="1" key="1">
    <citation type="journal article" date="2017" name="Nature">
        <title>The sunflower genome provides insights into oil metabolism, flowering and Asterid evolution.</title>
        <authorList>
            <person name="Badouin H."/>
            <person name="Gouzy J."/>
            <person name="Grassa C.J."/>
            <person name="Murat F."/>
            <person name="Staton S.E."/>
            <person name="Cottret L."/>
            <person name="Lelandais-Briere C."/>
            <person name="Owens G.L."/>
            <person name="Carrere S."/>
            <person name="Mayjonade B."/>
            <person name="Legrand L."/>
            <person name="Gill N."/>
            <person name="Kane N.C."/>
            <person name="Bowers J.E."/>
            <person name="Hubner S."/>
            <person name="Bellec A."/>
            <person name="Berard A."/>
            <person name="Berges H."/>
            <person name="Blanchet N."/>
            <person name="Boniface M.C."/>
            <person name="Brunel D."/>
            <person name="Catrice O."/>
            <person name="Chaidir N."/>
            <person name="Claudel C."/>
            <person name="Donnadieu C."/>
            <person name="Faraut T."/>
            <person name="Fievet G."/>
            <person name="Helmstetter N."/>
            <person name="King M."/>
            <person name="Knapp S.J."/>
            <person name="Lai Z."/>
            <person name="Le Paslier M.C."/>
            <person name="Lippi Y."/>
            <person name="Lorenzon L."/>
            <person name="Mandel J.R."/>
            <person name="Marage G."/>
            <person name="Marchand G."/>
            <person name="Marquand E."/>
            <person name="Bret-Mestries E."/>
            <person name="Morien E."/>
            <person name="Nambeesan S."/>
            <person name="Nguyen T."/>
            <person name="Pegot-Espagnet P."/>
            <person name="Pouilly N."/>
            <person name="Raftis F."/>
            <person name="Sallet E."/>
            <person name="Schiex T."/>
            <person name="Thomas J."/>
            <person name="Vandecasteele C."/>
            <person name="Vares D."/>
            <person name="Vear F."/>
            <person name="Vautrin S."/>
            <person name="Crespi M."/>
            <person name="Mangin B."/>
            <person name="Burke J.M."/>
            <person name="Salse J."/>
            <person name="Munos S."/>
            <person name="Vincourt P."/>
            <person name="Rieseberg L.H."/>
            <person name="Langlade N.B."/>
        </authorList>
    </citation>
    <scope>NUCLEOTIDE SEQUENCE</scope>
    <source>
        <tissue evidence="1">Leaves</tissue>
    </source>
</reference>
<accession>A0A9K3H547</accession>
<sequence>MRPSAFDYCIHDKRQKRLGRPISETLRKKEKYREDIYLNTKRRQYHRRHKEEAVSFGARKKEYSVFEFGALRV</sequence>
<name>A0A9K3H547_HELAN</name>
<proteinExistence type="predicted"/>
<dbReference type="AlphaFoldDB" id="A0A9K3H547"/>
<dbReference type="Gramene" id="mRNA:HanXRQr2_Chr15g0715391">
    <property type="protein sequence ID" value="CDS:HanXRQr2_Chr15g0715391.1"/>
    <property type="gene ID" value="HanXRQr2_Chr15g0715391"/>
</dbReference>
<reference evidence="1" key="2">
    <citation type="submission" date="2020-06" db="EMBL/GenBank/DDBJ databases">
        <title>Helianthus annuus Genome sequencing and assembly Release 2.</title>
        <authorList>
            <person name="Gouzy J."/>
            <person name="Langlade N."/>
            <person name="Munos S."/>
        </authorList>
    </citation>
    <scope>NUCLEOTIDE SEQUENCE</scope>
    <source>
        <tissue evidence="1">Leaves</tissue>
    </source>
</reference>